<feature type="domain" description="Disease resistance protein At4g27190-like leucine-rich repeats" evidence="4">
    <location>
        <begin position="563"/>
        <end position="713"/>
    </location>
</feature>
<dbReference type="InterPro" id="IPR032675">
    <property type="entry name" value="LRR_dom_sf"/>
</dbReference>
<feature type="non-terminal residue" evidence="5">
    <location>
        <position position="1"/>
    </location>
</feature>
<evidence type="ECO:0000256" key="1">
    <source>
        <dbReference type="ARBA" id="ARBA00008894"/>
    </source>
</evidence>
<name>A0AAD5CUF5_AMBAR</name>
<dbReference type="Pfam" id="PF23247">
    <property type="entry name" value="LRR_RPS2"/>
    <property type="match status" value="5"/>
</dbReference>
<sequence length="1402" mass="161057">QEANSFFWETVRISDEDSERCTIGKDILNRCGGLPIAIKTIALALRSEDVYAWQVAQKSLQRHNLGDIEDLDGVVYNIFDISYEHLKRDEDKAIFVLCGLYPDDFDIPLEELLRYGWGSRLFKSAYTLDEARKRTYASVSNLICANLLTESYTVGCVKMHDLARDFVLKNISKFKQASFVSQGEKSEWPKQDATCERFLLRCQDMTEFPDDFYYPNLALVKLIMSSINYYLYTPCQFPEDFHKRMEKLEVIAYERLHNPLFLCSISLRTLCLYQCPLVDNCISFLGDLVNLEVLSIAYCGIRKLPCTIRKLKRLKLLDLTRCVDLCIDDGVFQNLNKLEELYMRVEDKPIRFTESTCDEFKMLSMKLNALELEFFENILQPKNVSFEKLQRFRMSMGCFLTVPDGEKYFFKNTLELVTNCNELLECKINVLFSKTEELRLSVKDMSYVEDILVSLPRHSTFYNLKILHIFKCENLRYLFEISTANGLKQLESLTVSSCPVLKSLVSLCDSAVVMKLPQLVELNLHDLPNFTSIIPENDISATPSLLNKEFLYSMRVVFSKLSKIKVDGLKNLKRLWACDITNCQEDNVSMLREIEVIGCDCLVNLFPKNPMRLLSHLEELKVERCCSIEVLFNIDLGKFEQLKCNSNLRRILCENLEELRVVWRINEENNSDHLIGGFEAVETIKISMCKKFRNVFTPTTANFAIGALKDITIVFNSGEESKVEITGISKMPEISKDDGNMSMVSFPSYHLKHTFHDLRKIYFEGFKGAEVMFDIEYPSINRELVPTSQQQPSPLLPCLEELVLSSMDKLDHVWKCNNWNGLFILYKNQPQTSFQNLTTISLSKCKSIKYLFSPLMSKLLSNLKTIYIRFCEGMEEVVSNRDDDDDDQEEVWTTSTTNLFPCLNYIELDSLQNLKHIGGVAKGKTNVTHDQFKFSQVGVVPWSLCQYSTKIWIEDCDALPSVIPFYAATQMQKLQELLIDSCRSMVEVFETKEIKSDDCSSSTSVDPRSVPLPRSNNSIRHHELTNLKILMIFGCALLEYVFTFSTAESLKKLEELSIVNCREMKVIVREENGDETSKVVLRRLKSIELVDLPNLAGFFLGMNINFQFPTLDHVVISKCPKMTLFTSGDSTAPKLEYIHTCLGKHNLESGLNFHQTPSPNSPCSSLCPPTTEGTFLSFHNLIEMDVEHNDELKKIFSSSELLQLQNLRKVSVQWCRNVEEVFEVASEETNNETQTVVTFPNLKEVKLVHVDSLKYIWKSNQWVTLEFPNLTRLDIINCKSLEYVFTASMVGSLKQLQELFIGGCNRMETIVKKEEECDGEVREIVLPCLKSIELRYLASLKGFCLGKENITLPSLNTLEIHYCPEIRVFSEESAIAPELKLGNIFGEPWRTMNNENIFAIMT</sequence>
<dbReference type="SUPFAM" id="SSF52540">
    <property type="entry name" value="P-loop containing nucleoside triphosphate hydrolases"/>
    <property type="match status" value="1"/>
</dbReference>
<evidence type="ECO:0000313" key="5">
    <source>
        <dbReference type="EMBL" id="KAI7747555.1"/>
    </source>
</evidence>
<evidence type="ECO:0000313" key="6">
    <source>
        <dbReference type="Proteomes" id="UP001206925"/>
    </source>
</evidence>
<dbReference type="InterPro" id="IPR057135">
    <property type="entry name" value="At4g27190-like_LRR"/>
</dbReference>
<comment type="similarity">
    <text evidence="1">Belongs to the disease resistance NB-LRR family.</text>
</comment>
<accession>A0AAD5CUF5</accession>
<feature type="non-terminal residue" evidence="5">
    <location>
        <position position="1402"/>
    </location>
</feature>
<feature type="domain" description="Disease resistance protein At4g27190-like leucine-rich repeats" evidence="4">
    <location>
        <begin position="1172"/>
        <end position="1304"/>
    </location>
</feature>
<dbReference type="Proteomes" id="UP001206925">
    <property type="component" value="Unassembled WGS sequence"/>
</dbReference>
<keyword evidence="3" id="KW-0611">Plant defense</keyword>
<dbReference type="SUPFAM" id="SSF52047">
    <property type="entry name" value="RNI-like"/>
    <property type="match status" value="3"/>
</dbReference>
<gene>
    <name evidence="5" type="ORF">M8C21_012067</name>
</gene>
<dbReference type="Gene3D" id="1.10.10.10">
    <property type="entry name" value="Winged helix-like DNA-binding domain superfamily/Winged helix DNA-binding domain"/>
    <property type="match status" value="1"/>
</dbReference>
<dbReference type="InterPro" id="IPR050905">
    <property type="entry name" value="Plant_NBS-LRR"/>
</dbReference>
<dbReference type="InterPro" id="IPR036388">
    <property type="entry name" value="WH-like_DNA-bd_sf"/>
</dbReference>
<evidence type="ECO:0000259" key="4">
    <source>
        <dbReference type="Pfam" id="PF23247"/>
    </source>
</evidence>
<feature type="domain" description="Disease resistance protein At4g27190-like leucine-rich repeats" evidence="4">
    <location>
        <begin position="829"/>
        <end position="917"/>
    </location>
</feature>
<feature type="domain" description="Disease resistance protein At4g27190-like leucine-rich repeats" evidence="4">
    <location>
        <begin position="448"/>
        <end position="536"/>
    </location>
</feature>
<proteinExistence type="inferred from homology"/>
<dbReference type="EMBL" id="JAMZMK010006733">
    <property type="protein sequence ID" value="KAI7747555.1"/>
    <property type="molecule type" value="Genomic_DNA"/>
</dbReference>
<keyword evidence="2" id="KW-0433">Leucine-rich repeat</keyword>
<comment type="caution">
    <text evidence="5">The sequence shown here is derived from an EMBL/GenBank/DDBJ whole genome shotgun (WGS) entry which is preliminary data.</text>
</comment>
<protein>
    <recommendedName>
        <fullName evidence="4">Disease resistance protein At4g27190-like leucine-rich repeats domain-containing protein</fullName>
    </recommendedName>
</protein>
<dbReference type="InterPro" id="IPR027417">
    <property type="entry name" value="P-loop_NTPase"/>
</dbReference>
<dbReference type="GO" id="GO:0006952">
    <property type="term" value="P:defense response"/>
    <property type="evidence" value="ECO:0007669"/>
    <property type="project" value="UniProtKB-KW"/>
</dbReference>
<dbReference type="PANTHER" id="PTHR33463:SF222">
    <property type="entry name" value="NB-ARC-RELATED"/>
    <property type="match status" value="1"/>
</dbReference>
<dbReference type="Gene3D" id="1.10.8.430">
    <property type="entry name" value="Helical domain of apoptotic protease-activating factors"/>
    <property type="match status" value="1"/>
</dbReference>
<reference evidence="5" key="1">
    <citation type="submission" date="2022-06" db="EMBL/GenBank/DDBJ databases">
        <title>Uncovering the hologenomic basis of an extraordinary plant invasion.</title>
        <authorList>
            <person name="Bieker V.C."/>
            <person name="Martin M.D."/>
            <person name="Gilbert T."/>
            <person name="Hodgins K."/>
            <person name="Battlay P."/>
            <person name="Petersen B."/>
            <person name="Wilson J."/>
        </authorList>
    </citation>
    <scope>NUCLEOTIDE SEQUENCE</scope>
    <source>
        <strain evidence="5">AA19_3_7</strain>
        <tissue evidence="5">Leaf</tissue>
    </source>
</reference>
<dbReference type="PRINTS" id="PR00364">
    <property type="entry name" value="DISEASERSIST"/>
</dbReference>
<evidence type="ECO:0000256" key="2">
    <source>
        <dbReference type="ARBA" id="ARBA00022614"/>
    </source>
</evidence>
<dbReference type="SUPFAM" id="SSF52058">
    <property type="entry name" value="L domain-like"/>
    <property type="match status" value="1"/>
</dbReference>
<dbReference type="Gene3D" id="3.80.10.10">
    <property type="entry name" value="Ribonuclease Inhibitor"/>
    <property type="match status" value="4"/>
</dbReference>
<dbReference type="InterPro" id="IPR042197">
    <property type="entry name" value="Apaf_helical"/>
</dbReference>
<organism evidence="5 6">
    <name type="scientific">Ambrosia artemisiifolia</name>
    <name type="common">Common ragweed</name>
    <dbReference type="NCBI Taxonomy" id="4212"/>
    <lineage>
        <taxon>Eukaryota</taxon>
        <taxon>Viridiplantae</taxon>
        <taxon>Streptophyta</taxon>
        <taxon>Embryophyta</taxon>
        <taxon>Tracheophyta</taxon>
        <taxon>Spermatophyta</taxon>
        <taxon>Magnoliopsida</taxon>
        <taxon>eudicotyledons</taxon>
        <taxon>Gunneridae</taxon>
        <taxon>Pentapetalae</taxon>
        <taxon>asterids</taxon>
        <taxon>campanulids</taxon>
        <taxon>Asterales</taxon>
        <taxon>Asteraceae</taxon>
        <taxon>Asteroideae</taxon>
        <taxon>Heliantheae alliance</taxon>
        <taxon>Heliantheae</taxon>
        <taxon>Ambrosia</taxon>
    </lineage>
</organism>
<dbReference type="PANTHER" id="PTHR33463">
    <property type="entry name" value="NB-ARC DOMAIN-CONTAINING PROTEIN-RELATED"/>
    <property type="match status" value="1"/>
</dbReference>
<feature type="domain" description="Disease resistance protein At4g27190-like leucine-rich repeats" evidence="4">
    <location>
        <begin position="1018"/>
        <end position="1125"/>
    </location>
</feature>
<evidence type="ECO:0000256" key="3">
    <source>
        <dbReference type="ARBA" id="ARBA00022821"/>
    </source>
</evidence>
<keyword evidence="6" id="KW-1185">Reference proteome</keyword>